<dbReference type="PRINTS" id="PR01415">
    <property type="entry name" value="ANKYRIN"/>
</dbReference>
<dbReference type="OrthoDB" id="341259at2759"/>
<dbReference type="RefSeq" id="XP_056485880.1">
    <property type="nucleotide sequence ID" value="XM_056635260.1"/>
</dbReference>
<keyword evidence="2 3" id="KW-0040">ANK repeat</keyword>
<dbReference type="PROSITE" id="PS50297">
    <property type="entry name" value="ANK_REP_REGION"/>
    <property type="match status" value="3"/>
</dbReference>
<dbReference type="Proteomes" id="UP001147747">
    <property type="component" value="Unassembled WGS sequence"/>
</dbReference>
<dbReference type="InterPro" id="IPR002110">
    <property type="entry name" value="Ankyrin_rpt"/>
</dbReference>
<reference evidence="4" key="1">
    <citation type="submission" date="2022-12" db="EMBL/GenBank/DDBJ databases">
        <authorList>
            <person name="Petersen C."/>
        </authorList>
    </citation>
    <scope>NUCLEOTIDE SEQUENCE</scope>
    <source>
        <strain evidence="4">IBT 29677</strain>
    </source>
</reference>
<sequence length="413" mass="45803">MPNLENLPAEILLAIANELKDTRDINSLVRASRYLCNNLTVSLYRTDAWLHDMSALRWASNNVSIQTASLSINNSSLCKTRRKNFGKALAKAARNGHATLVSLILTQREVNLNIIDNDSSDEDISSDKNERMTPLQLAASAGHVDVVKALLEDDRMNLEFLVLEAREASSECRLIATSCLFLAARNGHATVVDILLDVPGIRPNAHDRFDRTPLINAVVSESLETVRSFFNRPSLEIDFNIQGSPGPLRSVWRKQRNPLLLASALKSPHIANLLLGVPGIEVDHYNERNETALYFAASQGTSEIVRSLLEHGAHPDPRDLEDETPLWHAAKRGDLAMVKMLLEAGADPNHTCQRGCHPLGAAETFGHTEVKQALLESARIDLGSLKPVPERWHKGRRMYRALAPNRPDSPFHT</sequence>
<keyword evidence="1" id="KW-0677">Repeat</keyword>
<dbReference type="GeneID" id="81374240"/>
<accession>A0A9W9VRQ3</accession>
<dbReference type="PANTHER" id="PTHR24198">
    <property type="entry name" value="ANKYRIN REPEAT AND PROTEIN KINASE DOMAIN-CONTAINING PROTEIN"/>
    <property type="match status" value="1"/>
</dbReference>
<dbReference type="Pfam" id="PF12796">
    <property type="entry name" value="Ank_2"/>
    <property type="match status" value="2"/>
</dbReference>
<protein>
    <submittedName>
        <fullName evidence="4">Ankyrin repeat-containing domain protein</fullName>
    </submittedName>
</protein>
<dbReference type="EMBL" id="JAPZBU010000009">
    <property type="protein sequence ID" value="KAJ5388082.1"/>
    <property type="molecule type" value="Genomic_DNA"/>
</dbReference>
<dbReference type="SUPFAM" id="SSF48403">
    <property type="entry name" value="Ankyrin repeat"/>
    <property type="match status" value="2"/>
</dbReference>
<evidence type="ECO:0000313" key="5">
    <source>
        <dbReference type="Proteomes" id="UP001147747"/>
    </source>
</evidence>
<proteinExistence type="predicted"/>
<comment type="caution">
    <text evidence="4">The sequence shown here is derived from an EMBL/GenBank/DDBJ whole genome shotgun (WGS) entry which is preliminary data.</text>
</comment>
<dbReference type="PANTHER" id="PTHR24198:SF165">
    <property type="entry name" value="ANKYRIN REPEAT-CONTAINING PROTEIN-RELATED"/>
    <property type="match status" value="1"/>
</dbReference>
<evidence type="ECO:0000256" key="1">
    <source>
        <dbReference type="ARBA" id="ARBA00022737"/>
    </source>
</evidence>
<organism evidence="4 5">
    <name type="scientific">Penicillium cosmopolitanum</name>
    <dbReference type="NCBI Taxonomy" id="1131564"/>
    <lineage>
        <taxon>Eukaryota</taxon>
        <taxon>Fungi</taxon>
        <taxon>Dikarya</taxon>
        <taxon>Ascomycota</taxon>
        <taxon>Pezizomycotina</taxon>
        <taxon>Eurotiomycetes</taxon>
        <taxon>Eurotiomycetidae</taxon>
        <taxon>Eurotiales</taxon>
        <taxon>Aspergillaceae</taxon>
        <taxon>Penicillium</taxon>
    </lineage>
</organism>
<evidence type="ECO:0000256" key="2">
    <source>
        <dbReference type="ARBA" id="ARBA00023043"/>
    </source>
</evidence>
<dbReference type="Gene3D" id="1.25.40.20">
    <property type="entry name" value="Ankyrin repeat-containing domain"/>
    <property type="match status" value="3"/>
</dbReference>
<dbReference type="AlphaFoldDB" id="A0A9W9VRQ3"/>
<reference evidence="4" key="2">
    <citation type="journal article" date="2023" name="IMA Fungus">
        <title>Comparative genomic study of the Penicillium genus elucidates a diverse pangenome and 15 lateral gene transfer events.</title>
        <authorList>
            <person name="Petersen C."/>
            <person name="Sorensen T."/>
            <person name="Nielsen M.R."/>
            <person name="Sondergaard T.E."/>
            <person name="Sorensen J.L."/>
            <person name="Fitzpatrick D.A."/>
            <person name="Frisvad J.C."/>
            <person name="Nielsen K.L."/>
        </authorList>
    </citation>
    <scope>NUCLEOTIDE SEQUENCE</scope>
    <source>
        <strain evidence="4">IBT 29677</strain>
    </source>
</reference>
<dbReference type="SMART" id="SM00248">
    <property type="entry name" value="ANK"/>
    <property type="match status" value="7"/>
</dbReference>
<evidence type="ECO:0000256" key="3">
    <source>
        <dbReference type="PROSITE-ProRule" id="PRU00023"/>
    </source>
</evidence>
<keyword evidence="5" id="KW-1185">Reference proteome</keyword>
<gene>
    <name evidence="4" type="ORF">N7509_010623</name>
</gene>
<dbReference type="PROSITE" id="PS50088">
    <property type="entry name" value="ANK_REPEAT"/>
    <property type="match status" value="3"/>
</dbReference>
<feature type="repeat" description="ANK" evidence="3">
    <location>
        <begin position="130"/>
        <end position="152"/>
    </location>
</feature>
<name>A0A9W9VRQ3_9EURO</name>
<feature type="repeat" description="ANK" evidence="3">
    <location>
        <begin position="288"/>
        <end position="320"/>
    </location>
</feature>
<feature type="repeat" description="ANK" evidence="3">
    <location>
        <begin position="321"/>
        <end position="353"/>
    </location>
</feature>
<dbReference type="InterPro" id="IPR036770">
    <property type="entry name" value="Ankyrin_rpt-contain_sf"/>
</dbReference>
<evidence type="ECO:0000313" key="4">
    <source>
        <dbReference type="EMBL" id="KAJ5388082.1"/>
    </source>
</evidence>